<dbReference type="RefSeq" id="WP_034645657.1">
    <property type="nucleotide sequence ID" value="NZ_ARZX01000012.1"/>
</dbReference>
<gene>
    <name evidence="1" type="ORF">KLA_10398</name>
</gene>
<protein>
    <recommendedName>
        <fullName evidence="3">Lipocalin-like domain-containing protein</fullName>
    </recommendedName>
</protein>
<evidence type="ECO:0008006" key="3">
    <source>
        <dbReference type="Google" id="ProtNLM"/>
    </source>
</evidence>
<dbReference type="Pfam" id="PF16395">
    <property type="entry name" value="DUF5004"/>
    <property type="match status" value="1"/>
</dbReference>
<dbReference type="InterPro" id="IPR032168">
    <property type="entry name" value="DUF5004"/>
</dbReference>
<keyword evidence="2" id="KW-1185">Reference proteome</keyword>
<evidence type="ECO:0000313" key="2">
    <source>
        <dbReference type="Proteomes" id="UP000019275"/>
    </source>
</evidence>
<accession>A0ABN0RN98</accession>
<evidence type="ECO:0000313" key="1">
    <source>
        <dbReference type="EMBL" id="EWH13327.1"/>
    </source>
</evidence>
<comment type="caution">
    <text evidence="1">The sequence shown here is derived from an EMBL/GenBank/DDBJ whole genome shotgun (WGS) entry which is preliminary data.</text>
</comment>
<organism evidence="1 2">
    <name type="scientific">Cellulophaga geojensis KL-A</name>
    <dbReference type="NCBI Taxonomy" id="1328323"/>
    <lineage>
        <taxon>Bacteria</taxon>
        <taxon>Pseudomonadati</taxon>
        <taxon>Bacteroidota</taxon>
        <taxon>Flavobacteriia</taxon>
        <taxon>Flavobacteriales</taxon>
        <taxon>Flavobacteriaceae</taxon>
        <taxon>Cellulophaga</taxon>
    </lineage>
</organism>
<dbReference type="Proteomes" id="UP000019275">
    <property type="component" value="Unassembled WGS sequence"/>
</dbReference>
<reference evidence="1 2" key="1">
    <citation type="journal article" date="2014" name="Genome Announc.">
        <title>Draft Genome Sequence of the Carrageenan-Degrading Bacterium Cellulophaga sp. Strain KL-A, Isolated from Decaying Marine Algae.</title>
        <authorList>
            <person name="Shan D."/>
            <person name="Ying J."/>
            <person name="Li X."/>
            <person name="Gao Z."/>
            <person name="Wei G."/>
            <person name="Shao Z."/>
        </authorList>
    </citation>
    <scope>NUCLEOTIDE SEQUENCE [LARGE SCALE GENOMIC DNA]</scope>
    <source>
        <strain evidence="1 2">KL-A</strain>
    </source>
</reference>
<proteinExistence type="predicted"/>
<name>A0ABN0RN98_9FLAO</name>
<dbReference type="EMBL" id="ARZX01000012">
    <property type="protein sequence ID" value="EWH13327.1"/>
    <property type="molecule type" value="Genomic_DNA"/>
</dbReference>
<sequence length="168" mass="18539">MKFKLACIGLLGVLFLNCSSDDDLVCAEDYTGELTAVESVLQGTWVLTAVESSVAVDLTDDEEDNPIKDIFVQSTDCQNDAIYSFMADRSFTFKQGLTAADCEQKSDILGTWQFTGSVLNFSSACTIFSSQINLNEDETAFSIESLLNIRDINNQLVEAEVTYTYTKN</sequence>